<proteinExistence type="predicted"/>
<sequence>MNAVPSIPARVLAIAAASALCGCAIPDAETLSPFQEPWPWKKVVAVNHTDHDVLAVRAGQCETGPALRHARSTPSFCFLGTKPAGPVAVTWREARDGADAGPALEQGEGRTAMARLPRLWHEAPGPEAATGGFLCVVLRNDAGVDMAVAASAEDCAVL</sequence>
<name>A0A375BGQ8_9BURK</name>
<keyword evidence="1" id="KW-0732">Signal</keyword>
<dbReference type="AlphaFoldDB" id="A0A375BGQ8"/>
<feature type="signal peptide" evidence="1">
    <location>
        <begin position="1"/>
        <end position="24"/>
    </location>
</feature>
<dbReference type="Proteomes" id="UP000256297">
    <property type="component" value="Chromosome CBM2589_b"/>
</dbReference>
<comment type="caution">
    <text evidence="2">The sequence shown here is derived from an EMBL/GenBank/DDBJ whole genome shotgun (WGS) entry which is preliminary data.</text>
</comment>
<reference evidence="2" key="1">
    <citation type="submission" date="2018-01" db="EMBL/GenBank/DDBJ databases">
        <authorList>
            <person name="Clerissi C."/>
        </authorList>
    </citation>
    <scope>NUCLEOTIDE SEQUENCE</scope>
    <source>
        <strain evidence="2">Cupriavidus taiwanensis STM 3521</strain>
    </source>
</reference>
<protein>
    <recommendedName>
        <fullName evidence="3">Lipoprotein</fullName>
    </recommendedName>
</protein>
<dbReference type="RefSeq" id="WP_116336646.1">
    <property type="nucleotide sequence ID" value="NZ_LT976856.1"/>
</dbReference>
<evidence type="ECO:0000313" key="2">
    <source>
        <dbReference type="EMBL" id="SOY44167.1"/>
    </source>
</evidence>
<gene>
    <name evidence="2" type="ORF">CBM2589_B120130</name>
</gene>
<dbReference type="EMBL" id="OFSP01000004">
    <property type="protein sequence ID" value="SOY44167.1"/>
    <property type="molecule type" value="Genomic_DNA"/>
</dbReference>
<accession>A0A375BGQ8</accession>
<evidence type="ECO:0008006" key="3">
    <source>
        <dbReference type="Google" id="ProtNLM"/>
    </source>
</evidence>
<organism evidence="2">
    <name type="scientific">Cupriavidus taiwanensis</name>
    <dbReference type="NCBI Taxonomy" id="164546"/>
    <lineage>
        <taxon>Bacteria</taxon>
        <taxon>Pseudomonadati</taxon>
        <taxon>Pseudomonadota</taxon>
        <taxon>Betaproteobacteria</taxon>
        <taxon>Burkholderiales</taxon>
        <taxon>Burkholderiaceae</taxon>
        <taxon>Cupriavidus</taxon>
    </lineage>
</organism>
<evidence type="ECO:0000256" key="1">
    <source>
        <dbReference type="SAM" id="SignalP"/>
    </source>
</evidence>
<feature type="chain" id="PRO_5016962271" description="Lipoprotein" evidence="1">
    <location>
        <begin position="25"/>
        <end position="158"/>
    </location>
</feature>